<dbReference type="RefSeq" id="WP_068709916.1">
    <property type="nucleotide sequence ID" value="NZ_BAAAXQ010000055.1"/>
</dbReference>
<evidence type="ECO:0000313" key="1">
    <source>
        <dbReference type="EMBL" id="GAA3020470.1"/>
    </source>
</evidence>
<dbReference type="Proteomes" id="UP001501577">
    <property type="component" value="Unassembled WGS sequence"/>
</dbReference>
<sequence length="83" mass="9741">MKNNNEKMFKQACKLEDLADHVELLEMVIDSALTNREKNEFAVQYFIKKELDTVFENIVNVRQEIQDVSNTLTDLYNEEEGGR</sequence>
<dbReference type="EMBL" id="BAAAXQ010000055">
    <property type="protein sequence ID" value="GAA3020470.1"/>
    <property type="molecule type" value="Genomic_DNA"/>
</dbReference>
<comment type="caution">
    <text evidence="1">The sequence shown here is derived from an EMBL/GenBank/DDBJ whole genome shotgun (WGS) entry which is preliminary data.</text>
</comment>
<evidence type="ECO:0008006" key="3">
    <source>
        <dbReference type="Google" id="ProtNLM"/>
    </source>
</evidence>
<reference evidence="2" key="1">
    <citation type="journal article" date="2019" name="Int. J. Syst. Evol. Microbiol.">
        <title>The Global Catalogue of Microorganisms (GCM) 10K type strain sequencing project: providing services to taxonomists for standard genome sequencing and annotation.</title>
        <authorList>
            <consortium name="The Broad Institute Genomics Platform"/>
            <consortium name="The Broad Institute Genome Sequencing Center for Infectious Disease"/>
            <person name="Wu L."/>
            <person name="Ma J."/>
        </authorList>
    </citation>
    <scope>NUCLEOTIDE SEQUENCE [LARGE SCALE GENOMIC DNA]</scope>
    <source>
        <strain evidence="2">JCM 8736</strain>
    </source>
</reference>
<keyword evidence="2" id="KW-1185">Reference proteome</keyword>
<gene>
    <name evidence="1" type="ORF">GCM10019998_15910</name>
</gene>
<evidence type="ECO:0000313" key="2">
    <source>
        <dbReference type="Proteomes" id="UP001501577"/>
    </source>
</evidence>
<accession>A0ABP6KTJ5</accession>
<proteinExistence type="predicted"/>
<organism evidence="1 2">
    <name type="scientific">Tetragenococcus solitarius</name>
    <dbReference type="NCBI Taxonomy" id="71453"/>
    <lineage>
        <taxon>Bacteria</taxon>
        <taxon>Bacillati</taxon>
        <taxon>Bacillota</taxon>
        <taxon>Bacilli</taxon>
        <taxon>Lactobacillales</taxon>
        <taxon>Enterococcaceae</taxon>
        <taxon>Tetragenococcus</taxon>
    </lineage>
</organism>
<name>A0ABP6KTJ5_9ENTE</name>
<protein>
    <recommendedName>
        <fullName evidence="3">Phage protein</fullName>
    </recommendedName>
</protein>